<dbReference type="Proteomes" id="UP000004326">
    <property type="component" value="Unassembled WGS sequence"/>
</dbReference>
<evidence type="ECO:0000256" key="1">
    <source>
        <dbReference type="SAM" id="Phobius"/>
    </source>
</evidence>
<dbReference type="PATRIC" id="fig|992073.3.peg.1262"/>
<evidence type="ECO:0000313" key="3">
    <source>
        <dbReference type="Proteomes" id="UP000004326"/>
    </source>
</evidence>
<gene>
    <name evidence="2" type="ORF">HPHPP2_1298</name>
</gene>
<feature type="transmembrane region" description="Helical" evidence="1">
    <location>
        <begin position="15"/>
        <end position="34"/>
    </location>
</feature>
<name>J0PH57_HELPX</name>
<reference evidence="2 3" key="1">
    <citation type="journal article" date="2013" name="Pathog. Dis.">
        <title>Genome sequences of 65 Helicobacter pylori strains isolated from asymptomatic individuals and patients with gastric cancer, peptic ulcer disease, or gastritis.</title>
        <authorList>
            <person name="Blanchard T.G."/>
            <person name="Czinn S.J."/>
            <person name="Correa P."/>
            <person name="Nakazawa T."/>
            <person name="Keelan M."/>
            <person name="Morningstar L."/>
            <person name="Santana-Cruz I."/>
            <person name="Maroo A."/>
            <person name="McCracken C."/>
            <person name="Shefchek K."/>
            <person name="Daugherty S."/>
            <person name="Song Y."/>
            <person name="Fraser C.M."/>
            <person name="Fricke W.F."/>
        </authorList>
    </citation>
    <scope>NUCLEOTIDE SEQUENCE [LARGE SCALE GENOMIC DNA]</scope>
    <source>
        <strain evidence="2 3">Hp P-2</strain>
    </source>
</reference>
<keyword evidence="1" id="KW-0472">Membrane</keyword>
<keyword evidence="1" id="KW-0812">Transmembrane</keyword>
<comment type="caution">
    <text evidence="2">The sequence shown here is derived from an EMBL/GenBank/DDBJ whole genome shotgun (WGS) entry which is preliminary data.</text>
</comment>
<proteinExistence type="predicted"/>
<accession>J0PH57</accession>
<protein>
    <submittedName>
        <fullName evidence="2">Uncharacterized protein</fullName>
    </submittedName>
</protein>
<organism evidence="2 3">
    <name type="scientific">Helicobacter pylori Hp P-2</name>
    <dbReference type="NCBI Taxonomy" id="992073"/>
    <lineage>
        <taxon>Bacteria</taxon>
        <taxon>Pseudomonadati</taxon>
        <taxon>Campylobacterota</taxon>
        <taxon>Epsilonproteobacteria</taxon>
        <taxon>Campylobacterales</taxon>
        <taxon>Helicobacteraceae</taxon>
        <taxon>Helicobacter</taxon>
    </lineage>
</organism>
<dbReference type="EMBL" id="AKPJ01000004">
    <property type="protein sequence ID" value="EJB97952.1"/>
    <property type="molecule type" value="Genomic_DNA"/>
</dbReference>
<sequence length="50" mass="6011">MDWIGLKKSFSNPFYSFYFSFILVFTTNFFKAFFSVRFFQGKVLTASFPR</sequence>
<dbReference type="AlphaFoldDB" id="J0PH57"/>
<evidence type="ECO:0000313" key="2">
    <source>
        <dbReference type="EMBL" id="EJB97952.1"/>
    </source>
</evidence>
<keyword evidence="1" id="KW-1133">Transmembrane helix</keyword>